<protein>
    <recommendedName>
        <fullName evidence="4">Lipoprotein</fullName>
    </recommendedName>
</protein>
<name>A0ABU5DYN6_9PROT</name>
<dbReference type="Proteomes" id="UP001271769">
    <property type="component" value="Unassembled WGS sequence"/>
</dbReference>
<evidence type="ECO:0000313" key="2">
    <source>
        <dbReference type="EMBL" id="MDY0872444.1"/>
    </source>
</evidence>
<sequence length="201" mass="22102">MIAAKNLLRTTLLSTLLAAATLLAACDTPPERQHFPEITFQHLPAIKLDVAQIEIVNNYRAADHADDNAADYPEKPETLATEWARDRLQAVGQRGQATYTIIEARAVRVPLPRSSGVNAALKTEQSDRFDLSITVKLEAGNPLSGKSGSLTETVTRSQTVPENMTLNQREVVLFNLLDTAMKDLNTRLEASIPQYLGPLIR</sequence>
<keyword evidence="3" id="KW-1185">Reference proteome</keyword>
<dbReference type="PROSITE" id="PS51257">
    <property type="entry name" value="PROKAR_LIPOPROTEIN"/>
    <property type="match status" value="1"/>
</dbReference>
<feature type="chain" id="PRO_5045883316" description="Lipoprotein" evidence="1">
    <location>
        <begin position="25"/>
        <end position="201"/>
    </location>
</feature>
<feature type="signal peptide" evidence="1">
    <location>
        <begin position="1"/>
        <end position="24"/>
    </location>
</feature>
<accession>A0ABU5DYN6</accession>
<proteinExistence type="predicted"/>
<comment type="caution">
    <text evidence="2">The sequence shown here is derived from an EMBL/GenBank/DDBJ whole genome shotgun (WGS) entry which is preliminary data.</text>
</comment>
<dbReference type="RefSeq" id="WP_320500873.1">
    <property type="nucleotide sequence ID" value="NZ_JAXCLX010000001.1"/>
</dbReference>
<evidence type="ECO:0000313" key="3">
    <source>
        <dbReference type="Proteomes" id="UP001271769"/>
    </source>
</evidence>
<gene>
    <name evidence="2" type="ORF">SMD31_10940</name>
</gene>
<evidence type="ECO:0000256" key="1">
    <source>
        <dbReference type="SAM" id="SignalP"/>
    </source>
</evidence>
<organism evidence="2 3">
    <name type="scientific">Dongia rigui</name>
    <dbReference type="NCBI Taxonomy" id="940149"/>
    <lineage>
        <taxon>Bacteria</taxon>
        <taxon>Pseudomonadati</taxon>
        <taxon>Pseudomonadota</taxon>
        <taxon>Alphaproteobacteria</taxon>
        <taxon>Rhodospirillales</taxon>
        <taxon>Dongiaceae</taxon>
        <taxon>Dongia</taxon>
    </lineage>
</organism>
<dbReference type="EMBL" id="JAXCLX010000001">
    <property type="protein sequence ID" value="MDY0872444.1"/>
    <property type="molecule type" value="Genomic_DNA"/>
</dbReference>
<evidence type="ECO:0008006" key="4">
    <source>
        <dbReference type="Google" id="ProtNLM"/>
    </source>
</evidence>
<keyword evidence="1" id="KW-0732">Signal</keyword>
<reference evidence="2 3" key="1">
    <citation type="journal article" date="2013" name="Antonie Van Leeuwenhoek">
        <title>Dongia rigui sp. nov., isolated from freshwater of a large wetland in Korea.</title>
        <authorList>
            <person name="Baik K.S."/>
            <person name="Hwang Y.M."/>
            <person name="Choi J.S."/>
            <person name="Kwon J."/>
            <person name="Seong C.N."/>
        </authorList>
    </citation>
    <scope>NUCLEOTIDE SEQUENCE [LARGE SCALE GENOMIC DNA]</scope>
    <source>
        <strain evidence="2 3">04SU4-P</strain>
    </source>
</reference>